<name>A0A838CKJ7_9CORY</name>
<sequence length="59" mass="6744">MSRLYPYRVNTDQGPLTIRLTEETAATRYPGAVRVATGLPETKESPDKERRPRKRTPSQ</sequence>
<dbReference type="EMBL" id="JABFEE010000006">
    <property type="protein sequence ID" value="MBA1835447.1"/>
    <property type="molecule type" value="Genomic_DNA"/>
</dbReference>
<accession>A0A838CKJ7</accession>
<comment type="caution">
    <text evidence="2">The sequence shown here is derived from an EMBL/GenBank/DDBJ whole genome shotgun (WGS) entry which is preliminary data.</text>
</comment>
<feature type="region of interest" description="Disordered" evidence="1">
    <location>
        <begin position="29"/>
        <end position="59"/>
    </location>
</feature>
<organism evidence="2 3">
    <name type="scientific">Corynebacterium wankanglinii</name>
    <dbReference type="NCBI Taxonomy" id="2735136"/>
    <lineage>
        <taxon>Bacteria</taxon>
        <taxon>Bacillati</taxon>
        <taxon>Actinomycetota</taxon>
        <taxon>Actinomycetes</taxon>
        <taxon>Mycobacteriales</taxon>
        <taxon>Corynebacteriaceae</taxon>
        <taxon>Corynebacterium</taxon>
    </lineage>
</organism>
<evidence type="ECO:0000313" key="3">
    <source>
        <dbReference type="Proteomes" id="UP000581408"/>
    </source>
</evidence>
<dbReference type="AlphaFoldDB" id="A0A838CKJ7"/>
<gene>
    <name evidence="2" type="ORF">HMC16_06890</name>
</gene>
<protein>
    <submittedName>
        <fullName evidence="2">Uncharacterized protein</fullName>
    </submittedName>
</protein>
<feature type="compositionally biased region" description="Basic and acidic residues" evidence="1">
    <location>
        <begin position="41"/>
        <end position="50"/>
    </location>
</feature>
<proteinExistence type="predicted"/>
<reference evidence="2 3" key="1">
    <citation type="submission" date="2020-05" db="EMBL/GenBank/DDBJ databases">
        <title>Descriptions of Corynebacterium xxxx sp. nov., Corynebacterium yyyy sp. nov. and Corynebacterium zzzz sp. nov.</title>
        <authorList>
            <person name="Zhang G."/>
        </authorList>
    </citation>
    <scope>NUCLEOTIDE SEQUENCE [LARGE SCALE GENOMIC DNA]</scope>
    <source>
        <strain evidence="3">zg-915</strain>
    </source>
</reference>
<dbReference type="RefSeq" id="WP_042405702.1">
    <property type="nucleotide sequence ID" value="NZ_JABFEE010000006.1"/>
</dbReference>
<evidence type="ECO:0000313" key="2">
    <source>
        <dbReference type="EMBL" id="MBA1835447.1"/>
    </source>
</evidence>
<evidence type="ECO:0000256" key="1">
    <source>
        <dbReference type="SAM" id="MobiDB-lite"/>
    </source>
</evidence>
<dbReference type="Proteomes" id="UP000581408">
    <property type="component" value="Unassembled WGS sequence"/>
</dbReference>